<reference evidence="1 2" key="1">
    <citation type="journal article" date="2013" name="Nat. Commun.">
        <title>The evolution and pathogenic mechanisms of the rice sheath blight pathogen.</title>
        <authorList>
            <person name="Zheng A."/>
            <person name="Lin R."/>
            <person name="Xu L."/>
            <person name="Qin P."/>
            <person name="Tang C."/>
            <person name="Ai P."/>
            <person name="Zhang D."/>
            <person name="Liu Y."/>
            <person name="Sun Z."/>
            <person name="Feng H."/>
            <person name="Wang Y."/>
            <person name="Chen Y."/>
            <person name="Liang X."/>
            <person name="Fu R."/>
            <person name="Li Q."/>
            <person name="Zhang J."/>
            <person name="Yu X."/>
            <person name="Xie Z."/>
            <person name="Ding L."/>
            <person name="Guan P."/>
            <person name="Tang J."/>
            <person name="Liang Y."/>
            <person name="Wang S."/>
            <person name="Deng Q."/>
            <person name="Li S."/>
            <person name="Zhu J."/>
            <person name="Wang L."/>
            <person name="Liu H."/>
            <person name="Li P."/>
        </authorList>
    </citation>
    <scope>NUCLEOTIDE SEQUENCE [LARGE SCALE GENOMIC DNA]</scope>
    <source>
        <strain evidence="2">AG-1 IA</strain>
    </source>
</reference>
<protein>
    <submittedName>
        <fullName evidence="1">Small subunit of acetolactate synthase domain-containing protein</fullName>
    </submittedName>
</protein>
<dbReference type="AlphaFoldDB" id="L8WZE3"/>
<organism evidence="1 2">
    <name type="scientific">Thanatephorus cucumeris (strain AG1-IA)</name>
    <name type="common">Rice sheath blight fungus</name>
    <name type="synonym">Rhizoctonia solani</name>
    <dbReference type="NCBI Taxonomy" id="983506"/>
    <lineage>
        <taxon>Eukaryota</taxon>
        <taxon>Fungi</taxon>
        <taxon>Dikarya</taxon>
        <taxon>Basidiomycota</taxon>
        <taxon>Agaricomycotina</taxon>
        <taxon>Agaricomycetes</taxon>
        <taxon>Cantharellales</taxon>
        <taxon>Ceratobasidiaceae</taxon>
        <taxon>Rhizoctonia</taxon>
        <taxon>Rhizoctonia solani AG-1</taxon>
    </lineage>
</organism>
<comment type="caution">
    <text evidence="1">The sequence shown here is derived from an EMBL/GenBank/DDBJ whole genome shotgun (WGS) entry which is preliminary data.</text>
</comment>
<dbReference type="HOGENOM" id="CLU_2307979_0_0_1"/>
<keyword evidence="2" id="KW-1185">Reference proteome</keyword>
<proteinExistence type="predicted"/>
<name>L8WZE3_THACA</name>
<evidence type="ECO:0000313" key="2">
    <source>
        <dbReference type="Proteomes" id="UP000011668"/>
    </source>
</evidence>
<dbReference type="Proteomes" id="UP000011668">
    <property type="component" value="Unassembled WGS sequence"/>
</dbReference>
<accession>L8WZE3</accession>
<dbReference type="EMBL" id="AFRT01000915">
    <property type="protein sequence ID" value="ELU42148.1"/>
    <property type="molecule type" value="Genomic_DNA"/>
</dbReference>
<gene>
    <name evidence="1" type="ORF">AG1IA_03819</name>
</gene>
<sequence>MACYRSVAGQCRPRGHGPSINYWGGYIVSAGPHRTPINATGDPAHFRSFRETLCRHMGITQLARSPAIFVDSPSVRIMLRRIQILLRVPPMWDIKATQAS</sequence>
<evidence type="ECO:0000313" key="1">
    <source>
        <dbReference type="EMBL" id="ELU42148.1"/>
    </source>
</evidence>